<evidence type="ECO:0000259" key="1">
    <source>
        <dbReference type="PROSITE" id="PS50943"/>
    </source>
</evidence>
<dbReference type="Proteomes" id="UP001320168">
    <property type="component" value="Unassembled WGS sequence"/>
</dbReference>
<dbReference type="EMBL" id="JABFTX010000001">
    <property type="protein sequence ID" value="MCE8002198.1"/>
    <property type="molecule type" value="Genomic_DNA"/>
</dbReference>
<feature type="domain" description="HTH cro/C1-type" evidence="1">
    <location>
        <begin position="33"/>
        <end position="88"/>
    </location>
</feature>
<name>A0ABS9A1M0_9GAMM</name>
<organism evidence="2 3">
    <name type="scientific">Billgrantia ethanolica</name>
    <dbReference type="NCBI Taxonomy" id="2733486"/>
    <lineage>
        <taxon>Bacteria</taxon>
        <taxon>Pseudomonadati</taxon>
        <taxon>Pseudomonadota</taxon>
        <taxon>Gammaproteobacteria</taxon>
        <taxon>Oceanospirillales</taxon>
        <taxon>Halomonadaceae</taxon>
        <taxon>Billgrantia</taxon>
    </lineage>
</organism>
<dbReference type="Gene3D" id="1.10.260.40">
    <property type="entry name" value="lambda repressor-like DNA-binding domains"/>
    <property type="match status" value="1"/>
</dbReference>
<dbReference type="RefSeq" id="WP_234268993.1">
    <property type="nucleotide sequence ID" value="NZ_JABFTX010000001.1"/>
</dbReference>
<evidence type="ECO:0000313" key="2">
    <source>
        <dbReference type="EMBL" id="MCE8002198.1"/>
    </source>
</evidence>
<evidence type="ECO:0000313" key="3">
    <source>
        <dbReference type="Proteomes" id="UP001320168"/>
    </source>
</evidence>
<accession>A0ABS9A1M0</accession>
<protein>
    <submittedName>
        <fullName evidence="2">Helix-turn-helix transcriptional regulator</fullName>
    </submittedName>
</protein>
<keyword evidence="3" id="KW-1185">Reference proteome</keyword>
<dbReference type="SUPFAM" id="SSF47413">
    <property type="entry name" value="lambda repressor-like DNA-binding domains"/>
    <property type="match status" value="1"/>
</dbReference>
<dbReference type="InterPro" id="IPR010982">
    <property type="entry name" value="Lambda_DNA-bd_dom_sf"/>
</dbReference>
<sequence length="100" mass="11506">MKRRELNPDEREAKLVEVVRQLLAEEINEGDALRILRRDVLGLSQDAYAKLVGISRRTLSDLERNRANITLDTMNRVYRPLGLRVGLLPRQPGMLERALT</sequence>
<proteinExistence type="predicted"/>
<gene>
    <name evidence="2" type="ORF">HOP53_05045</name>
</gene>
<comment type="caution">
    <text evidence="2">The sequence shown here is derived from an EMBL/GenBank/DDBJ whole genome shotgun (WGS) entry which is preliminary data.</text>
</comment>
<dbReference type="Pfam" id="PF01381">
    <property type="entry name" value="HTH_3"/>
    <property type="match status" value="1"/>
</dbReference>
<dbReference type="InterPro" id="IPR001387">
    <property type="entry name" value="Cro/C1-type_HTH"/>
</dbReference>
<dbReference type="PROSITE" id="PS50943">
    <property type="entry name" value="HTH_CROC1"/>
    <property type="match status" value="1"/>
</dbReference>
<dbReference type="CDD" id="cd00093">
    <property type="entry name" value="HTH_XRE"/>
    <property type="match status" value="1"/>
</dbReference>
<dbReference type="SMART" id="SM00530">
    <property type="entry name" value="HTH_XRE"/>
    <property type="match status" value="1"/>
</dbReference>
<reference evidence="2 3" key="1">
    <citation type="journal article" date="2021" name="Front. Microbiol.">
        <title>Aerobic Denitrification and Heterotrophic Sulfur Oxidation in the Genus Halomonas Revealed by Six Novel Species Characterizations and Genome-Based Analysis.</title>
        <authorList>
            <person name="Wang L."/>
            <person name="Shao Z."/>
        </authorList>
    </citation>
    <scope>NUCLEOTIDE SEQUENCE [LARGE SCALE GENOMIC DNA]</scope>
    <source>
        <strain evidence="2 3">MCCC 1A11081</strain>
    </source>
</reference>